<dbReference type="SMART" id="SM00164">
    <property type="entry name" value="TBC"/>
    <property type="match status" value="1"/>
</dbReference>
<dbReference type="GO" id="GO:0005096">
    <property type="term" value="F:GTPase activator activity"/>
    <property type="evidence" value="ECO:0007669"/>
    <property type="project" value="UniProtKB-KW"/>
</dbReference>
<feature type="domain" description="Rab-GAP TBC" evidence="3">
    <location>
        <begin position="96"/>
        <end position="375"/>
    </location>
</feature>
<evidence type="ECO:0000256" key="2">
    <source>
        <dbReference type="SAM" id="MobiDB-lite"/>
    </source>
</evidence>
<accession>A0AAE1EYG2</accession>
<dbReference type="InterPro" id="IPR035969">
    <property type="entry name" value="Rab-GAP_TBC_sf"/>
</dbReference>
<dbReference type="PANTHER" id="PTHR22957">
    <property type="entry name" value="TBC1 DOMAIN FAMILY MEMBER GTPASE-ACTIVATING PROTEIN"/>
    <property type="match status" value="1"/>
</dbReference>
<reference evidence="4" key="1">
    <citation type="submission" date="2023-10" db="EMBL/GenBank/DDBJ databases">
        <title>Genome assemblies of two species of porcelain crab, Petrolisthes cinctipes and Petrolisthes manimaculis (Anomura: Porcellanidae).</title>
        <authorList>
            <person name="Angst P."/>
        </authorList>
    </citation>
    <scope>NUCLEOTIDE SEQUENCE</scope>
    <source>
        <strain evidence="4">PB745_01</strain>
        <tissue evidence="4">Gill</tissue>
    </source>
</reference>
<dbReference type="PANTHER" id="PTHR22957:SF337">
    <property type="entry name" value="TBC1 DOMAIN FAMILY MEMBER 5"/>
    <property type="match status" value="1"/>
</dbReference>
<gene>
    <name evidence="4" type="ORF">Pcinc_030590</name>
</gene>
<feature type="region of interest" description="Disordered" evidence="2">
    <location>
        <begin position="435"/>
        <end position="507"/>
    </location>
</feature>
<sequence length="774" mass="85104">MERFRPLISQSNNFIDPLTASLSRDDDTVSVGEDPMNSLTSASSSEKLSVRQDDHFSSSQPARVLGAGLPYCAEWAEICKCAGTEMMQNLGRTGEMRASRFRSVCWFIYLKILPPDHTQWLKMLREERERYETVRLELMVTPGHDDEALDPLLNNPLSQHEQSPWNQYFEDSELKKLIRQDVVRTFPEVEFFQSQRIRDLMVTVLFCHARQHPSLGYRQGMHEVLAPLIFVLHCDHQAHKHALEMDTTPNVLQEMMDEAYLEHDAFSLFEGVMKGLEPWYIVSENSNQPNPRSTMINAQPFARPQDVGPTNLLVQKLTSIHDCLLQRHDPPLYTHLARLEIPPQIYGIRWIRLLFGREFPLQDLLMVWDAIFSDIQPSFPLVDFLTVAMLSFIREPLLAGDYTTCLKFLMRYPASADVQYIIQLALHLRNPKQYPRPPGYSSTATQHIPTVGGRPDVHRGPQHHSAAQARSASVPRTTQQVMSVKRAPSTEQRSPEGSTVRRLSSPNAFTDPLNAAVIFSNNQSSSGSGRGSKGEGGGGGGGGGGSSGGGYVSDGTAASHPGRASRVVSGLVRLGGKLGRPRELPVSRHLSIQSPPTPPANTVAFIAAPGEKASGSPAMKELSVVRTKSVPAGAMRPRVERRSPAYKAQFSSDESDEEVSEKKSSTDNQSEGVSVEDLSAVCLGCAMNLSHHTASLRTRLEQLNVQPDISLRAALDGISEVIETLSNARHQAKGSCGSSLSNGQVEGASGASSLVPSATHDHPLSDAFSDTHIS</sequence>
<dbReference type="Pfam" id="PF00566">
    <property type="entry name" value="RabGAP-TBC"/>
    <property type="match status" value="2"/>
</dbReference>
<feature type="region of interest" description="Disordered" evidence="2">
    <location>
        <begin position="577"/>
        <end position="598"/>
    </location>
</feature>
<protein>
    <recommendedName>
        <fullName evidence="3">Rab-GAP TBC domain-containing protein</fullName>
    </recommendedName>
</protein>
<dbReference type="PROSITE" id="PS50086">
    <property type="entry name" value="TBC_RABGAP"/>
    <property type="match status" value="1"/>
</dbReference>
<dbReference type="Proteomes" id="UP001286313">
    <property type="component" value="Unassembled WGS sequence"/>
</dbReference>
<name>A0AAE1EYG2_PETCI</name>
<evidence type="ECO:0000256" key="1">
    <source>
        <dbReference type="ARBA" id="ARBA00022468"/>
    </source>
</evidence>
<evidence type="ECO:0000313" key="4">
    <source>
        <dbReference type="EMBL" id="KAK3863671.1"/>
    </source>
</evidence>
<dbReference type="InterPro" id="IPR000195">
    <property type="entry name" value="Rab-GAP-TBC_dom"/>
</dbReference>
<feature type="compositionally biased region" description="Polar residues" evidence="2">
    <location>
        <begin position="489"/>
        <end position="507"/>
    </location>
</feature>
<dbReference type="EMBL" id="JAWQEG010003972">
    <property type="protein sequence ID" value="KAK3863671.1"/>
    <property type="molecule type" value="Genomic_DNA"/>
</dbReference>
<organism evidence="4 5">
    <name type="scientific">Petrolisthes cinctipes</name>
    <name type="common">Flat porcelain crab</name>
    <dbReference type="NCBI Taxonomy" id="88211"/>
    <lineage>
        <taxon>Eukaryota</taxon>
        <taxon>Metazoa</taxon>
        <taxon>Ecdysozoa</taxon>
        <taxon>Arthropoda</taxon>
        <taxon>Crustacea</taxon>
        <taxon>Multicrustacea</taxon>
        <taxon>Malacostraca</taxon>
        <taxon>Eumalacostraca</taxon>
        <taxon>Eucarida</taxon>
        <taxon>Decapoda</taxon>
        <taxon>Pleocyemata</taxon>
        <taxon>Anomura</taxon>
        <taxon>Galatheoidea</taxon>
        <taxon>Porcellanidae</taxon>
        <taxon>Petrolisthes</taxon>
    </lineage>
</organism>
<feature type="compositionally biased region" description="Low complexity" evidence="2">
    <location>
        <begin position="463"/>
        <end position="473"/>
    </location>
</feature>
<evidence type="ECO:0000313" key="5">
    <source>
        <dbReference type="Proteomes" id="UP001286313"/>
    </source>
</evidence>
<dbReference type="FunFam" id="1.10.472.80:FF:000038">
    <property type="entry name" value="TBC1 domain family member 5"/>
    <property type="match status" value="1"/>
</dbReference>
<feature type="region of interest" description="Disordered" evidence="2">
    <location>
        <begin position="25"/>
        <end position="47"/>
    </location>
</feature>
<feature type="region of interest" description="Disordered" evidence="2">
    <location>
        <begin position="633"/>
        <end position="673"/>
    </location>
</feature>
<dbReference type="AlphaFoldDB" id="A0AAE1EYG2"/>
<feature type="region of interest" description="Disordered" evidence="2">
    <location>
        <begin position="520"/>
        <end position="564"/>
    </location>
</feature>
<feature type="compositionally biased region" description="Low complexity" evidence="2">
    <location>
        <begin position="38"/>
        <end position="47"/>
    </location>
</feature>
<feature type="compositionally biased region" description="Polar residues" evidence="2">
    <location>
        <begin position="736"/>
        <end position="756"/>
    </location>
</feature>
<dbReference type="FunFam" id="1.10.8.270:FF:000011">
    <property type="entry name" value="TBC1 domain family member 5"/>
    <property type="match status" value="1"/>
</dbReference>
<dbReference type="Gene3D" id="1.10.472.80">
    <property type="entry name" value="Ypt/Rab-GAP domain of gyp1p, domain 3"/>
    <property type="match status" value="1"/>
</dbReference>
<feature type="region of interest" description="Disordered" evidence="2">
    <location>
        <begin position="732"/>
        <end position="774"/>
    </location>
</feature>
<evidence type="ECO:0000259" key="3">
    <source>
        <dbReference type="PROSITE" id="PS50086"/>
    </source>
</evidence>
<dbReference type="GO" id="GO:0005737">
    <property type="term" value="C:cytoplasm"/>
    <property type="evidence" value="ECO:0007669"/>
    <property type="project" value="UniProtKB-ARBA"/>
</dbReference>
<comment type="caution">
    <text evidence="4">The sequence shown here is derived from an EMBL/GenBank/DDBJ whole genome shotgun (WGS) entry which is preliminary data.</text>
</comment>
<feature type="compositionally biased region" description="Gly residues" evidence="2">
    <location>
        <begin position="528"/>
        <end position="552"/>
    </location>
</feature>
<dbReference type="SUPFAM" id="SSF47923">
    <property type="entry name" value="Ypt/Rab-GAP domain of gyp1p"/>
    <property type="match status" value="2"/>
</dbReference>
<proteinExistence type="predicted"/>
<keyword evidence="1" id="KW-0343">GTPase activation</keyword>
<dbReference type="Gene3D" id="1.10.8.270">
    <property type="entry name" value="putative rabgap domain of human tbc1 domain family member 14 like domains"/>
    <property type="match status" value="1"/>
</dbReference>
<keyword evidence="5" id="KW-1185">Reference proteome</keyword>